<keyword evidence="2" id="KW-1185">Reference proteome</keyword>
<dbReference type="Proteomes" id="UP000001811">
    <property type="component" value="Chromosome 12"/>
</dbReference>
<proteinExistence type="predicted"/>
<reference evidence="1" key="2">
    <citation type="submission" date="2025-08" db="UniProtKB">
        <authorList>
            <consortium name="Ensembl"/>
        </authorList>
    </citation>
    <scope>IDENTIFICATION</scope>
    <source>
        <strain evidence="1">Thorbecke</strain>
    </source>
</reference>
<reference evidence="1 2" key="1">
    <citation type="journal article" date="2011" name="Nature">
        <title>A high-resolution map of human evolutionary constraint using 29 mammals.</title>
        <authorList>
            <person name="Lindblad-Toh K."/>
            <person name="Garber M."/>
            <person name="Zuk O."/>
            <person name="Lin M.F."/>
            <person name="Parker B.J."/>
            <person name="Washietl S."/>
            <person name="Kheradpour P."/>
            <person name="Ernst J."/>
            <person name="Jordan G."/>
            <person name="Mauceli E."/>
            <person name="Ward L.D."/>
            <person name="Lowe C.B."/>
            <person name="Holloway A.K."/>
            <person name="Clamp M."/>
            <person name="Gnerre S."/>
            <person name="Alfoldi J."/>
            <person name="Beal K."/>
            <person name="Chang J."/>
            <person name="Clawson H."/>
            <person name="Cuff J."/>
            <person name="Di Palma F."/>
            <person name="Fitzgerald S."/>
            <person name="Flicek P."/>
            <person name="Guttman M."/>
            <person name="Hubisz M.J."/>
            <person name="Jaffe D.B."/>
            <person name="Jungreis I."/>
            <person name="Kent W.J."/>
            <person name="Kostka D."/>
            <person name="Lara M."/>
            <person name="Martins A.L."/>
            <person name="Massingham T."/>
            <person name="Moltke I."/>
            <person name="Raney B.J."/>
            <person name="Rasmussen M.D."/>
            <person name="Robinson J."/>
            <person name="Stark A."/>
            <person name="Vilella A.J."/>
            <person name="Wen J."/>
            <person name="Xie X."/>
            <person name="Zody M.C."/>
            <person name="Baldwin J."/>
            <person name="Bloom T."/>
            <person name="Chin C.W."/>
            <person name="Heiman D."/>
            <person name="Nicol R."/>
            <person name="Nusbaum C."/>
            <person name="Young S."/>
            <person name="Wilkinson J."/>
            <person name="Worley K.C."/>
            <person name="Kovar C.L."/>
            <person name="Muzny D.M."/>
            <person name="Gibbs R.A."/>
            <person name="Cree A."/>
            <person name="Dihn H.H."/>
            <person name="Fowler G."/>
            <person name="Jhangiani S."/>
            <person name="Joshi V."/>
            <person name="Lee S."/>
            <person name="Lewis L.R."/>
            <person name="Nazareth L.V."/>
            <person name="Okwuonu G."/>
            <person name="Santibanez J."/>
            <person name="Warren W.C."/>
            <person name="Mardis E.R."/>
            <person name="Weinstock G.M."/>
            <person name="Wilson R.K."/>
            <person name="Delehaunty K."/>
            <person name="Dooling D."/>
            <person name="Fronik C."/>
            <person name="Fulton L."/>
            <person name="Fulton B."/>
            <person name="Graves T."/>
            <person name="Minx P."/>
            <person name="Sodergren E."/>
            <person name="Birney E."/>
            <person name="Margulies E.H."/>
            <person name="Herrero J."/>
            <person name="Green E.D."/>
            <person name="Haussler D."/>
            <person name="Siepel A."/>
            <person name="Goldman N."/>
            <person name="Pollard K.S."/>
            <person name="Pedersen J.S."/>
            <person name="Lander E.S."/>
            <person name="Kellis M."/>
        </authorList>
    </citation>
    <scope>NUCLEOTIDE SEQUENCE [LARGE SCALE GENOMIC DNA]</scope>
    <source>
        <strain evidence="1 2">Thorbecke inbred</strain>
    </source>
</reference>
<sequence length="53" mass="6203">VEDMNEYSNIEEFAEGSKINTSKNQLKTLNFPWIQKQMKEEGFALSQTQMMSQ</sequence>
<dbReference type="Bgee" id="ENSOCUG00000004523">
    <property type="expression patterns" value="Expressed in autopod skin and 5 other cell types or tissues"/>
</dbReference>
<dbReference type="Ensembl" id="ENSOCUT00000004523.3">
    <property type="protein sequence ID" value="ENSOCUP00000045133.1"/>
    <property type="gene ID" value="ENSOCUG00000004523.3"/>
</dbReference>
<accession>A0A5F9DIC4</accession>
<evidence type="ECO:0000313" key="1">
    <source>
        <dbReference type="Ensembl" id="ENSOCUP00000045133.1"/>
    </source>
</evidence>
<evidence type="ECO:0000313" key="2">
    <source>
        <dbReference type="Proteomes" id="UP000001811"/>
    </source>
</evidence>
<name>A0A5F9DIC4_RABIT</name>
<dbReference type="EMBL" id="AAGW02018761">
    <property type="status" value="NOT_ANNOTATED_CDS"/>
    <property type="molecule type" value="Genomic_DNA"/>
</dbReference>
<dbReference type="InParanoid" id="A0A5F9DIC4"/>
<reference evidence="1" key="3">
    <citation type="submission" date="2025-09" db="UniProtKB">
        <authorList>
            <consortium name="Ensembl"/>
        </authorList>
    </citation>
    <scope>IDENTIFICATION</scope>
    <source>
        <strain evidence="1">Thorbecke</strain>
    </source>
</reference>
<protein>
    <submittedName>
        <fullName evidence="1">Uncharacterized protein</fullName>
    </submittedName>
</protein>
<dbReference type="STRING" id="9986.ENSOCUP00000045133"/>
<dbReference type="GeneTree" id="ENSGT01110000267293"/>
<dbReference type="AlphaFoldDB" id="A0A5F9DIC4"/>
<organism evidence="1 2">
    <name type="scientific">Oryctolagus cuniculus</name>
    <name type="common">Rabbit</name>
    <dbReference type="NCBI Taxonomy" id="9986"/>
    <lineage>
        <taxon>Eukaryota</taxon>
        <taxon>Metazoa</taxon>
        <taxon>Chordata</taxon>
        <taxon>Craniata</taxon>
        <taxon>Vertebrata</taxon>
        <taxon>Euteleostomi</taxon>
        <taxon>Mammalia</taxon>
        <taxon>Eutheria</taxon>
        <taxon>Euarchontoglires</taxon>
        <taxon>Glires</taxon>
        <taxon>Lagomorpha</taxon>
        <taxon>Leporidae</taxon>
        <taxon>Oryctolagus</taxon>
    </lineage>
</organism>